<dbReference type="InterPro" id="IPR036250">
    <property type="entry name" value="AcylCo_DH-like_C"/>
</dbReference>
<evidence type="ECO:0000259" key="8">
    <source>
        <dbReference type="Pfam" id="PF00441"/>
    </source>
</evidence>
<dbReference type="Pfam" id="PF02770">
    <property type="entry name" value="Acyl-CoA_dh_M"/>
    <property type="match status" value="1"/>
</dbReference>
<dbReference type="Gene3D" id="2.40.110.10">
    <property type="entry name" value="Butyryl-CoA Dehydrogenase, subunit A, domain 2"/>
    <property type="match status" value="1"/>
</dbReference>
<keyword evidence="12" id="KW-1185">Reference proteome</keyword>
<evidence type="ECO:0000256" key="3">
    <source>
        <dbReference type="ARBA" id="ARBA00022630"/>
    </source>
</evidence>
<dbReference type="InterPro" id="IPR009100">
    <property type="entry name" value="AcylCoA_DH/oxidase_NM_dom_sf"/>
</dbReference>
<keyword evidence="5 6" id="KW-0560">Oxidoreductase</keyword>
<dbReference type="Pfam" id="PF02771">
    <property type="entry name" value="Acyl-CoA_dh_N"/>
    <property type="match status" value="1"/>
</dbReference>
<evidence type="ECO:0000256" key="6">
    <source>
        <dbReference type="RuleBase" id="RU362125"/>
    </source>
</evidence>
<comment type="caution">
    <text evidence="11">The sequence shown here is derived from an EMBL/GenBank/DDBJ whole genome shotgun (WGS) entry which is preliminary data.</text>
</comment>
<evidence type="ECO:0000256" key="1">
    <source>
        <dbReference type="ARBA" id="ARBA00001974"/>
    </source>
</evidence>
<dbReference type="Proteomes" id="UP000443843">
    <property type="component" value="Unassembled WGS sequence"/>
</dbReference>
<dbReference type="GO" id="GO:0050660">
    <property type="term" value="F:flavin adenine dinucleotide binding"/>
    <property type="evidence" value="ECO:0007669"/>
    <property type="project" value="InterPro"/>
</dbReference>
<dbReference type="Pfam" id="PF00441">
    <property type="entry name" value="Acyl-CoA_dh_1"/>
    <property type="match status" value="1"/>
</dbReference>
<accession>A0A844W7F0</accession>
<organism evidence="11 12">
    <name type="scientific">Pseudooceanicola pacificus</name>
    <dbReference type="NCBI Taxonomy" id="2676438"/>
    <lineage>
        <taxon>Bacteria</taxon>
        <taxon>Pseudomonadati</taxon>
        <taxon>Pseudomonadota</taxon>
        <taxon>Alphaproteobacteria</taxon>
        <taxon>Rhodobacterales</taxon>
        <taxon>Paracoccaceae</taxon>
        <taxon>Pseudooceanicola</taxon>
    </lineage>
</organism>
<comment type="cofactor">
    <cofactor evidence="1 6">
        <name>FAD</name>
        <dbReference type="ChEBI" id="CHEBI:57692"/>
    </cofactor>
</comment>
<dbReference type="InterPro" id="IPR037069">
    <property type="entry name" value="AcylCoA_DH/ox_N_sf"/>
</dbReference>
<dbReference type="SUPFAM" id="SSF47203">
    <property type="entry name" value="Acyl-CoA dehydrogenase C-terminal domain-like"/>
    <property type="match status" value="1"/>
</dbReference>
<dbReference type="InterPro" id="IPR006091">
    <property type="entry name" value="Acyl-CoA_Oxase/DH_mid-dom"/>
</dbReference>
<protein>
    <submittedName>
        <fullName evidence="11">Pimeloyl-CoA dehydrogenase large subunit</fullName>
    </submittedName>
</protein>
<evidence type="ECO:0000259" key="9">
    <source>
        <dbReference type="Pfam" id="PF02770"/>
    </source>
</evidence>
<comment type="similarity">
    <text evidence="2 6">Belongs to the acyl-CoA dehydrogenase family.</text>
</comment>
<dbReference type="AlphaFoldDB" id="A0A844W7F0"/>
<proteinExistence type="inferred from homology"/>
<dbReference type="InterPro" id="IPR013786">
    <property type="entry name" value="AcylCoA_DH/ox_N"/>
</dbReference>
<dbReference type="InterPro" id="IPR009075">
    <property type="entry name" value="AcylCo_DH/oxidase_C"/>
</dbReference>
<keyword evidence="4 6" id="KW-0274">FAD</keyword>
<dbReference type="InterPro" id="IPR052161">
    <property type="entry name" value="Mycobact_Acyl-CoA_DH"/>
</dbReference>
<evidence type="ECO:0000256" key="2">
    <source>
        <dbReference type="ARBA" id="ARBA00009347"/>
    </source>
</evidence>
<dbReference type="SUPFAM" id="SSF56645">
    <property type="entry name" value="Acyl-CoA dehydrogenase NM domain-like"/>
    <property type="match status" value="1"/>
</dbReference>
<feature type="domain" description="Acyl-CoA oxidase/dehydrogenase middle" evidence="9">
    <location>
        <begin position="158"/>
        <end position="252"/>
    </location>
</feature>
<dbReference type="GO" id="GO:0016627">
    <property type="term" value="F:oxidoreductase activity, acting on the CH-CH group of donors"/>
    <property type="evidence" value="ECO:0007669"/>
    <property type="project" value="InterPro"/>
</dbReference>
<feature type="region of interest" description="Disordered" evidence="7">
    <location>
        <begin position="1"/>
        <end position="35"/>
    </location>
</feature>
<gene>
    <name evidence="11" type="ORF">GLS40_01245</name>
</gene>
<dbReference type="Gene3D" id="1.10.540.10">
    <property type="entry name" value="Acyl-CoA dehydrogenase/oxidase, N-terminal domain"/>
    <property type="match status" value="1"/>
</dbReference>
<dbReference type="InterPro" id="IPR046373">
    <property type="entry name" value="Acyl-CoA_Oxase/DH_mid-dom_sf"/>
</dbReference>
<evidence type="ECO:0000256" key="5">
    <source>
        <dbReference type="ARBA" id="ARBA00023002"/>
    </source>
</evidence>
<dbReference type="EMBL" id="WNXQ01000001">
    <property type="protein sequence ID" value="MWB76643.1"/>
    <property type="molecule type" value="Genomic_DNA"/>
</dbReference>
<dbReference type="GO" id="GO:0005886">
    <property type="term" value="C:plasma membrane"/>
    <property type="evidence" value="ECO:0007669"/>
    <property type="project" value="TreeGrafter"/>
</dbReference>
<feature type="domain" description="Acyl-CoA dehydrogenase/oxidase N-terminal" evidence="10">
    <location>
        <begin position="42"/>
        <end position="153"/>
    </location>
</feature>
<name>A0A844W7F0_9RHOB</name>
<feature type="compositionally biased region" description="Basic residues" evidence="7">
    <location>
        <begin position="10"/>
        <end position="25"/>
    </location>
</feature>
<evidence type="ECO:0000259" key="10">
    <source>
        <dbReference type="Pfam" id="PF02771"/>
    </source>
</evidence>
<evidence type="ECO:0000313" key="12">
    <source>
        <dbReference type="Proteomes" id="UP000443843"/>
    </source>
</evidence>
<evidence type="ECO:0000313" key="11">
    <source>
        <dbReference type="EMBL" id="MWB76643.1"/>
    </source>
</evidence>
<reference evidence="11 12" key="1">
    <citation type="submission" date="2019-11" db="EMBL/GenBank/DDBJ databases">
        <title>Pseudooceanicola pacifica sp. nov., isolated from deep-sea sediment of the Pacific Ocean.</title>
        <authorList>
            <person name="Lyu L."/>
        </authorList>
    </citation>
    <scope>NUCLEOTIDE SEQUENCE [LARGE SCALE GENOMIC DNA]</scope>
    <source>
        <strain evidence="11 12">216_PA32_1</strain>
    </source>
</reference>
<dbReference type="PANTHER" id="PTHR43292:SF3">
    <property type="entry name" value="ACYL-COA DEHYDROGENASE FADE29"/>
    <property type="match status" value="1"/>
</dbReference>
<dbReference type="Gene3D" id="1.20.140.10">
    <property type="entry name" value="Butyryl-CoA Dehydrogenase, subunit A, domain 3"/>
    <property type="match status" value="1"/>
</dbReference>
<keyword evidence="3 6" id="KW-0285">Flavoprotein</keyword>
<feature type="domain" description="Acyl-CoA dehydrogenase/oxidase C-terminal" evidence="8">
    <location>
        <begin position="264"/>
        <end position="427"/>
    </location>
</feature>
<sequence>MVRPPPPGGRGRRNPGARGRCRAGSRRAAEGDSSMNMQMSSEAAFRAEIAEFCKQNLDPEMRRLSDLGLSVGQDMAKDWQQRLVARGWGAPAWDAQWGGAGWDMRKLFIFEEEMAAHGAPQVATFNIKMIGPILQAHGDAAQQAHFLPRALRMDDVWCQGYSEPGAGSDLASLQTRAERDGDDYIVNGTKIWTSGGHLADHMFCLVRTSREGRRQGGISFLLTDLATPGITRRPIRHFYGAHVFNQFFFDNVRVPVANRVGQENAGWGIAKSLLEHERLFSARHTEARRKLGRLTRLSREVKIGNRPAIEDAQFRDDLAKRMIELRALENATMRALERLVDDGGIGPYASVLKLRGIEVNQRLDRAIVQLLGPDALPAEAAWEGDALDGLIPDEARNAAESRYWWRGPAIAGGSQEVQRTIITKHILNL</sequence>
<evidence type="ECO:0000256" key="7">
    <source>
        <dbReference type="SAM" id="MobiDB-lite"/>
    </source>
</evidence>
<evidence type="ECO:0000256" key="4">
    <source>
        <dbReference type="ARBA" id="ARBA00022827"/>
    </source>
</evidence>
<dbReference type="PANTHER" id="PTHR43292">
    <property type="entry name" value="ACYL-COA DEHYDROGENASE"/>
    <property type="match status" value="1"/>
</dbReference>